<feature type="transmembrane region" description="Helical" evidence="6">
    <location>
        <begin position="343"/>
        <end position="368"/>
    </location>
</feature>
<dbReference type="InterPro" id="IPR025857">
    <property type="entry name" value="MacB_PCD"/>
</dbReference>
<evidence type="ECO:0000256" key="3">
    <source>
        <dbReference type="ARBA" id="ARBA00022692"/>
    </source>
</evidence>
<protein>
    <submittedName>
        <fullName evidence="9">Putative ABC transport system permease protein</fullName>
    </submittedName>
</protein>
<feature type="transmembrane region" description="Helical" evidence="6">
    <location>
        <begin position="292"/>
        <end position="314"/>
    </location>
</feature>
<evidence type="ECO:0000256" key="6">
    <source>
        <dbReference type="SAM" id="Phobius"/>
    </source>
</evidence>
<comment type="subcellular location">
    <subcellularLocation>
        <location evidence="1">Cell membrane</location>
        <topology evidence="1">Multi-pass membrane protein</topology>
    </subcellularLocation>
</comment>
<dbReference type="Pfam" id="PF02687">
    <property type="entry name" value="FtsX"/>
    <property type="match status" value="2"/>
</dbReference>
<proteinExistence type="predicted"/>
<evidence type="ECO:0000313" key="9">
    <source>
        <dbReference type="EMBL" id="SEW52966.1"/>
    </source>
</evidence>
<name>A0A1I0SA07_9BACT</name>
<evidence type="ECO:0000313" key="10">
    <source>
        <dbReference type="Proteomes" id="UP000199310"/>
    </source>
</evidence>
<feature type="domain" description="MacB-like periplasmic core" evidence="8">
    <location>
        <begin position="474"/>
        <end position="614"/>
    </location>
</feature>
<reference evidence="10" key="1">
    <citation type="submission" date="2016-10" db="EMBL/GenBank/DDBJ databases">
        <authorList>
            <person name="Varghese N."/>
            <person name="Submissions S."/>
        </authorList>
    </citation>
    <scope>NUCLEOTIDE SEQUENCE [LARGE SCALE GENOMIC DNA]</scope>
    <source>
        <strain evidence="10">DSM 3695</strain>
    </source>
</reference>
<keyword evidence="10" id="KW-1185">Reference proteome</keyword>
<evidence type="ECO:0000259" key="8">
    <source>
        <dbReference type="Pfam" id="PF12704"/>
    </source>
</evidence>
<keyword evidence="5 6" id="KW-0472">Membrane</keyword>
<feature type="transmembrane region" description="Helical" evidence="6">
    <location>
        <begin position="737"/>
        <end position="756"/>
    </location>
</feature>
<feature type="transmembrane region" description="Helical" evidence="6">
    <location>
        <begin position="21"/>
        <end position="41"/>
    </location>
</feature>
<dbReference type="GO" id="GO:0022857">
    <property type="term" value="F:transmembrane transporter activity"/>
    <property type="evidence" value="ECO:0007669"/>
    <property type="project" value="TreeGrafter"/>
</dbReference>
<dbReference type="GO" id="GO:0005886">
    <property type="term" value="C:plasma membrane"/>
    <property type="evidence" value="ECO:0007669"/>
    <property type="project" value="UniProtKB-SubCell"/>
</dbReference>
<feature type="transmembrane region" description="Helical" evidence="6">
    <location>
        <begin position="388"/>
        <end position="410"/>
    </location>
</feature>
<evidence type="ECO:0000256" key="1">
    <source>
        <dbReference type="ARBA" id="ARBA00004651"/>
    </source>
</evidence>
<organism evidence="9 10">
    <name type="scientific">Chitinophaga arvensicola</name>
    <dbReference type="NCBI Taxonomy" id="29529"/>
    <lineage>
        <taxon>Bacteria</taxon>
        <taxon>Pseudomonadati</taxon>
        <taxon>Bacteroidota</taxon>
        <taxon>Chitinophagia</taxon>
        <taxon>Chitinophagales</taxon>
        <taxon>Chitinophagaceae</taxon>
        <taxon>Chitinophaga</taxon>
    </lineage>
</organism>
<accession>A0A1I0SA07</accession>
<feature type="domain" description="ABC3 transporter permease C-terminal" evidence="7">
    <location>
        <begin position="688"/>
        <end position="801"/>
    </location>
</feature>
<dbReference type="Pfam" id="PF12704">
    <property type="entry name" value="MacB_PCD"/>
    <property type="match status" value="2"/>
</dbReference>
<sequence length="808" mass="89455">MIKSYFLTAIRFLQKNRTFSFINILGLATGTVCCLYILLYVQEQFSYDRHYRQAGDIYRVNTSLKSTGDAAHIATTSPPIAPAIKNDFPEVQQYTRVAISQTENRHLLHFKDKSLYAEDAAYVDSTFFDIFTYHFVNGQPADALAAPYSVVLLQPVAEKLFGHTDPVGNILRIEHAGGVHDFKVTGVVDESMGKSHLHANLFFSMNSGGVGEFVLHSDSWATNNFVAAYIKLKPHSSATTLEDKLPAFLQQHGAAQLKAMGTQKVLTLQPIADVHTSDTFTLGLGKTVSKRFLYLLLLIGGLIQLIACINFMNLSTARASKRAKEVGIRKVMGAKRKDLVKQFIGESLLLSAVGVFIAIPLLMILLPWLNQMTQAQVQLSVFADFRLWLLIAALIGGTGLIAGSYPAFYLSAFNSVKVMKGNFSNQISAAGIRRSLVVFQFVLSIVLITGIIIIYSQLNYIRNRDLGFDKDQQLVLSFDTPEAKSKMTALASSLRQLPEIKSAGMSNNYPSRFVFNDVHLRTPVTDVAHAVDAQFMLTDENFTSATGIQLASGRPFRDNDSNRILINETLARQLGLDPKTAEGQHVFTHSVDIATPVNFEIAGVMKDFNYSSLQDAVKPFMLIYDGEVADFSHIILNSNSKNYKALLGKIEGVWKTLLPNVPFEYVFLDEAIQKQYETEMTLSRIINCFTLIAILISCLGLFGLASFSAEQRRKEIGIRKALGASASGIVRLLSGDFLKLVMIALLIATPIAWYAMNKWLSAYAYRVPLQWWMFAAAGSLAIFIALVTVSFQSVRAATVNPVKSLRTE</sequence>
<feature type="transmembrane region" description="Helical" evidence="6">
    <location>
        <begin position="771"/>
        <end position="791"/>
    </location>
</feature>
<dbReference type="PANTHER" id="PTHR30572:SF18">
    <property type="entry name" value="ABC-TYPE MACROLIDE FAMILY EXPORT SYSTEM PERMEASE COMPONENT 2"/>
    <property type="match status" value="1"/>
</dbReference>
<evidence type="ECO:0000256" key="2">
    <source>
        <dbReference type="ARBA" id="ARBA00022475"/>
    </source>
</evidence>
<evidence type="ECO:0000256" key="4">
    <source>
        <dbReference type="ARBA" id="ARBA00022989"/>
    </source>
</evidence>
<dbReference type="STRING" id="29529.SAMN04488122_5267"/>
<dbReference type="InterPro" id="IPR003838">
    <property type="entry name" value="ABC3_permease_C"/>
</dbReference>
<dbReference type="EMBL" id="FOJG01000002">
    <property type="protein sequence ID" value="SEW52966.1"/>
    <property type="molecule type" value="Genomic_DNA"/>
</dbReference>
<keyword evidence="4 6" id="KW-1133">Transmembrane helix</keyword>
<dbReference type="AlphaFoldDB" id="A0A1I0SA07"/>
<feature type="transmembrane region" description="Helical" evidence="6">
    <location>
        <begin position="436"/>
        <end position="455"/>
    </location>
</feature>
<keyword evidence="2" id="KW-1003">Cell membrane</keyword>
<feature type="domain" description="ABC3 transporter permease C-terminal" evidence="7">
    <location>
        <begin position="298"/>
        <end position="411"/>
    </location>
</feature>
<feature type="transmembrane region" description="Helical" evidence="6">
    <location>
        <begin position="689"/>
        <end position="709"/>
    </location>
</feature>
<feature type="domain" description="MacB-like periplasmic core" evidence="8">
    <location>
        <begin position="20"/>
        <end position="246"/>
    </location>
</feature>
<dbReference type="Proteomes" id="UP000199310">
    <property type="component" value="Unassembled WGS sequence"/>
</dbReference>
<evidence type="ECO:0000256" key="5">
    <source>
        <dbReference type="ARBA" id="ARBA00023136"/>
    </source>
</evidence>
<evidence type="ECO:0000259" key="7">
    <source>
        <dbReference type="Pfam" id="PF02687"/>
    </source>
</evidence>
<dbReference type="PANTHER" id="PTHR30572">
    <property type="entry name" value="MEMBRANE COMPONENT OF TRANSPORTER-RELATED"/>
    <property type="match status" value="1"/>
</dbReference>
<dbReference type="InterPro" id="IPR050250">
    <property type="entry name" value="Macrolide_Exporter_MacB"/>
</dbReference>
<dbReference type="RefSeq" id="WP_089900022.1">
    <property type="nucleotide sequence ID" value="NZ_FOJG01000002.1"/>
</dbReference>
<dbReference type="OrthoDB" id="5933722at2"/>
<keyword evidence="3 6" id="KW-0812">Transmembrane</keyword>
<gene>
    <name evidence="9" type="ORF">SAMN04488122_5267</name>
</gene>